<dbReference type="EMBL" id="KN838779">
    <property type="protein sequence ID" value="KIJ94771.1"/>
    <property type="molecule type" value="Genomic_DNA"/>
</dbReference>
<dbReference type="OrthoDB" id="5372118at2759"/>
<dbReference type="Proteomes" id="UP000054477">
    <property type="component" value="Unassembled WGS sequence"/>
</dbReference>
<dbReference type="STRING" id="1095629.A0A0C9XAM3"/>
<accession>A0A0C9XAM3</accession>
<evidence type="ECO:0000313" key="1">
    <source>
        <dbReference type="EMBL" id="KIJ94771.1"/>
    </source>
</evidence>
<evidence type="ECO:0000313" key="2">
    <source>
        <dbReference type="Proteomes" id="UP000054477"/>
    </source>
</evidence>
<organism evidence="1 2">
    <name type="scientific">Laccaria amethystina LaAM-08-1</name>
    <dbReference type="NCBI Taxonomy" id="1095629"/>
    <lineage>
        <taxon>Eukaryota</taxon>
        <taxon>Fungi</taxon>
        <taxon>Dikarya</taxon>
        <taxon>Basidiomycota</taxon>
        <taxon>Agaricomycotina</taxon>
        <taxon>Agaricomycetes</taxon>
        <taxon>Agaricomycetidae</taxon>
        <taxon>Agaricales</taxon>
        <taxon>Agaricineae</taxon>
        <taxon>Hydnangiaceae</taxon>
        <taxon>Laccaria</taxon>
    </lineage>
</organism>
<keyword evidence="2" id="KW-1185">Reference proteome</keyword>
<dbReference type="HOGENOM" id="CLU_1343751_0_0_1"/>
<gene>
    <name evidence="1" type="ORF">K443DRAFT_683511</name>
</gene>
<proteinExistence type="predicted"/>
<name>A0A0C9XAM3_9AGAR</name>
<reference evidence="2" key="2">
    <citation type="submission" date="2015-01" db="EMBL/GenBank/DDBJ databases">
        <title>Evolutionary Origins and Diversification of the Mycorrhizal Mutualists.</title>
        <authorList>
            <consortium name="DOE Joint Genome Institute"/>
            <consortium name="Mycorrhizal Genomics Consortium"/>
            <person name="Kohler A."/>
            <person name="Kuo A."/>
            <person name="Nagy L.G."/>
            <person name="Floudas D."/>
            <person name="Copeland A."/>
            <person name="Barry K.W."/>
            <person name="Cichocki N."/>
            <person name="Veneault-Fourrey C."/>
            <person name="LaButti K."/>
            <person name="Lindquist E.A."/>
            <person name="Lipzen A."/>
            <person name="Lundell T."/>
            <person name="Morin E."/>
            <person name="Murat C."/>
            <person name="Riley R."/>
            <person name="Ohm R."/>
            <person name="Sun H."/>
            <person name="Tunlid A."/>
            <person name="Henrissat B."/>
            <person name="Grigoriev I.V."/>
            <person name="Hibbett D.S."/>
            <person name="Martin F."/>
        </authorList>
    </citation>
    <scope>NUCLEOTIDE SEQUENCE [LARGE SCALE GENOMIC DNA]</scope>
    <source>
        <strain evidence="2">LaAM-08-1</strain>
    </source>
</reference>
<reference evidence="1 2" key="1">
    <citation type="submission" date="2014-04" db="EMBL/GenBank/DDBJ databases">
        <authorList>
            <consortium name="DOE Joint Genome Institute"/>
            <person name="Kuo A."/>
            <person name="Kohler A."/>
            <person name="Nagy L.G."/>
            <person name="Floudas D."/>
            <person name="Copeland A."/>
            <person name="Barry K.W."/>
            <person name="Cichocki N."/>
            <person name="Veneault-Fourrey C."/>
            <person name="LaButti K."/>
            <person name="Lindquist E.A."/>
            <person name="Lipzen A."/>
            <person name="Lundell T."/>
            <person name="Morin E."/>
            <person name="Murat C."/>
            <person name="Sun H."/>
            <person name="Tunlid A."/>
            <person name="Henrissat B."/>
            <person name="Grigoriev I.V."/>
            <person name="Hibbett D.S."/>
            <person name="Martin F."/>
            <person name="Nordberg H.P."/>
            <person name="Cantor M.N."/>
            <person name="Hua S.X."/>
        </authorList>
    </citation>
    <scope>NUCLEOTIDE SEQUENCE [LARGE SCALE GENOMIC DNA]</scope>
    <source>
        <strain evidence="1 2">LaAM-08-1</strain>
    </source>
</reference>
<dbReference type="AlphaFoldDB" id="A0A0C9XAM3"/>
<sequence>MQVPSTLSGPAVEVFTRASDIPSEVWDTLEAHAVNANVLLPALTSLSAEIDGVVIPNQRWLVFYGQDNPAQTVEFILSYTNGCMGAYPIFIFTTHKYSALNSTYLIPRIQFLAEVLHETVPVERVYSVFAPEIIATLFVDIWTNLTGIERHVPDTAKISSCSRRTLSRRQATQNIAISMRPPRMEEIEQVAGLCVEQDQNSSGE</sequence>
<protein>
    <submittedName>
        <fullName evidence="1">Uncharacterized protein</fullName>
    </submittedName>
</protein>